<keyword evidence="3" id="KW-1185">Reference proteome</keyword>
<dbReference type="KEGG" id="sedi:EBB79_16260"/>
<dbReference type="GO" id="GO:0098609">
    <property type="term" value="P:cell-cell adhesion"/>
    <property type="evidence" value="ECO:0007669"/>
    <property type="project" value="TreeGrafter"/>
</dbReference>
<evidence type="ECO:0000313" key="2">
    <source>
        <dbReference type="EMBL" id="AZV79281.1"/>
    </source>
</evidence>
<evidence type="ECO:0000313" key="3">
    <source>
        <dbReference type="Proteomes" id="UP000283063"/>
    </source>
</evidence>
<dbReference type="GO" id="GO:0070492">
    <property type="term" value="F:oligosaccharide binding"/>
    <property type="evidence" value="ECO:0007669"/>
    <property type="project" value="TreeGrafter"/>
</dbReference>
<proteinExistence type="predicted"/>
<dbReference type="GO" id="GO:0098636">
    <property type="term" value="C:protein complex involved in cell adhesion"/>
    <property type="evidence" value="ECO:0007669"/>
    <property type="project" value="TreeGrafter"/>
</dbReference>
<dbReference type="Proteomes" id="UP000283063">
    <property type="component" value="Chromosome"/>
</dbReference>
<accession>A0A3T0N5M1</accession>
<dbReference type="EMBL" id="CP033219">
    <property type="protein sequence ID" value="AZV79281.1"/>
    <property type="molecule type" value="Genomic_DNA"/>
</dbReference>
<dbReference type="PANTHER" id="PTHR46938">
    <property type="entry name" value="DISCOIDIN-1 SUBUNIT A-RELATED-RELATED"/>
    <property type="match status" value="1"/>
</dbReference>
<dbReference type="InterPro" id="IPR037221">
    <property type="entry name" value="H-type_lectin_dom_sf"/>
</dbReference>
<dbReference type="GO" id="GO:0030247">
    <property type="term" value="F:polysaccharide binding"/>
    <property type="evidence" value="ECO:0007669"/>
    <property type="project" value="TreeGrafter"/>
</dbReference>
<evidence type="ECO:0000259" key="1">
    <source>
        <dbReference type="Pfam" id="PF09458"/>
    </source>
</evidence>
<reference evidence="2 3" key="1">
    <citation type="submission" date="2018-10" db="EMBL/GenBank/DDBJ databases">
        <title>Parasedimentitalea marina sp. nov., a psychrophilic bacterium isolated from deep seawater of the New Britain Trench.</title>
        <authorList>
            <person name="Cao J."/>
        </authorList>
    </citation>
    <scope>NUCLEOTIDE SEQUENCE [LARGE SCALE GENOMIC DNA]</scope>
    <source>
        <strain evidence="2 3">W43</strain>
    </source>
</reference>
<dbReference type="OrthoDB" id="7658568at2"/>
<dbReference type="GO" id="GO:0045335">
    <property type="term" value="C:phagocytic vesicle"/>
    <property type="evidence" value="ECO:0007669"/>
    <property type="project" value="TreeGrafter"/>
</dbReference>
<gene>
    <name evidence="2" type="ORF">EBB79_16260</name>
</gene>
<name>A0A3T0N5M1_9RHOB</name>
<dbReference type="GO" id="GO:0009986">
    <property type="term" value="C:cell surface"/>
    <property type="evidence" value="ECO:0007669"/>
    <property type="project" value="TreeGrafter"/>
</dbReference>
<dbReference type="SUPFAM" id="SSF141086">
    <property type="entry name" value="Agglutinin HPA-like"/>
    <property type="match status" value="1"/>
</dbReference>
<dbReference type="AlphaFoldDB" id="A0A3T0N5M1"/>
<protein>
    <recommendedName>
        <fullName evidence="1">H-type lectin domain-containing protein</fullName>
    </recommendedName>
</protein>
<dbReference type="InterPro" id="IPR052487">
    <property type="entry name" value="Galactose-binding_lectin"/>
</dbReference>
<dbReference type="GO" id="GO:0046871">
    <property type="term" value="F:N-acetylgalactosamine binding"/>
    <property type="evidence" value="ECO:0007669"/>
    <property type="project" value="TreeGrafter"/>
</dbReference>
<dbReference type="InterPro" id="IPR019019">
    <property type="entry name" value="H-type_lectin_domain"/>
</dbReference>
<organism evidence="2 3">
    <name type="scientific">Parasedimentitalea marina</name>
    <dbReference type="NCBI Taxonomy" id="2483033"/>
    <lineage>
        <taxon>Bacteria</taxon>
        <taxon>Pseudomonadati</taxon>
        <taxon>Pseudomonadota</taxon>
        <taxon>Alphaproteobacteria</taxon>
        <taxon>Rhodobacterales</taxon>
        <taxon>Paracoccaceae</taxon>
        <taxon>Parasedimentitalea</taxon>
    </lineage>
</organism>
<dbReference type="Gene3D" id="2.60.40.2080">
    <property type="match status" value="1"/>
</dbReference>
<dbReference type="RefSeq" id="WP_127749830.1">
    <property type="nucleotide sequence ID" value="NZ_CP033219.1"/>
</dbReference>
<dbReference type="Pfam" id="PF09458">
    <property type="entry name" value="H_lectin"/>
    <property type="match status" value="1"/>
</dbReference>
<feature type="domain" description="H-type lectin" evidence="1">
    <location>
        <begin position="40"/>
        <end position="104"/>
    </location>
</feature>
<sequence length="116" mass="13210">MKRLRNPRTGIDQGDVMVFADFENDGAMWTGSGARERRKMVRFDESFASPPAVQLAISLWDMDTTAAIRAELVAENVTANGFEIVFRTWADSRFARLRASWTAFGELPFEDDWDVE</sequence>